<dbReference type="EMBL" id="JBHFAB010000017">
    <property type="protein sequence ID" value="MFC1419309.1"/>
    <property type="molecule type" value="Genomic_DNA"/>
</dbReference>
<evidence type="ECO:0000313" key="1">
    <source>
        <dbReference type="EMBL" id="MFC1419309.1"/>
    </source>
</evidence>
<dbReference type="RefSeq" id="WP_380538489.1">
    <property type="nucleotide sequence ID" value="NZ_JBHFAB010000017.1"/>
</dbReference>
<evidence type="ECO:0000313" key="2">
    <source>
        <dbReference type="Proteomes" id="UP001592531"/>
    </source>
</evidence>
<accession>A0ABV6VZZ8</accession>
<organism evidence="1 2">
    <name type="scientific">Streptacidiphilus cavernicola</name>
    <dbReference type="NCBI Taxonomy" id="3342716"/>
    <lineage>
        <taxon>Bacteria</taxon>
        <taxon>Bacillati</taxon>
        <taxon>Actinomycetota</taxon>
        <taxon>Actinomycetes</taxon>
        <taxon>Kitasatosporales</taxon>
        <taxon>Streptomycetaceae</taxon>
        <taxon>Streptacidiphilus</taxon>
    </lineage>
</organism>
<sequence length="51" mass="5637">MSVEFIGIDPDTGKSGSPTVWVEDEELEIIVQSDAAETVWERGIEHGKYSV</sequence>
<proteinExistence type="predicted"/>
<gene>
    <name evidence="1" type="ORF">ACEZDE_22120</name>
</gene>
<keyword evidence="2" id="KW-1185">Reference proteome</keyword>
<protein>
    <submittedName>
        <fullName evidence="1">Uncharacterized protein</fullName>
    </submittedName>
</protein>
<reference evidence="1 2" key="1">
    <citation type="submission" date="2024-09" db="EMBL/GenBank/DDBJ databases">
        <authorList>
            <person name="Lee S.D."/>
        </authorList>
    </citation>
    <scope>NUCLEOTIDE SEQUENCE [LARGE SCALE GENOMIC DNA]</scope>
    <source>
        <strain evidence="1 2">N8-3</strain>
    </source>
</reference>
<comment type="caution">
    <text evidence="1">The sequence shown here is derived from an EMBL/GenBank/DDBJ whole genome shotgun (WGS) entry which is preliminary data.</text>
</comment>
<dbReference type="Proteomes" id="UP001592531">
    <property type="component" value="Unassembled WGS sequence"/>
</dbReference>
<name>A0ABV6VZZ8_9ACTN</name>